<evidence type="ECO:0000256" key="6">
    <source>
        <dbReference type="ARBA" id="ARBA00023027"/>
    </source>
</evidence>
<dbReference type="InterPro" id="IPR026021">
    <property type="entry name" value="YdjA-like"/>
</dbReference>
<evidence type="ECO:0000313" key="11">
    <source>
        <dbReference type="Proteomes" id="UP000092024"/>
    </source>
</evidence>
<dbReference type="SUPFAM" id="SSF55469">
    <property type="entry name" value="FMN-dependent nitroreductase-like"/>
    <property type="match status" value="1"/>
</dbReference>
<dbReference type="EC" id="1.-.-.-" evidence="7"/>
<evidence type="ECO:0000256" key="3">
    <source>
        <dbReference type="ARBA" id="ARBA00022643"/>
    </source>
</evidence>
<dbReference type="AlphaFoldDB" id="A0A1A5YUP8"/>
<reference evidence="10 11" key="1">
    <citation type="submission" date="2016-05" db="EMBL/GenBank/DDBJ databases">
        <title>Paenibacillus oryzae. sp. nov., isolated from the rice root.</title>
        <authorList>
            <person name="Zhang J."/>
            <person name="Zhang X."/>
        </authorList>
    </citation>
    <scope>NUCLEOTIDE SEQUENCE [LARGE SCALE GENOMIC DNA]</scope>
    <source>
        <strain evidence="10 11">1DrF-4</strain>
    </source>
</reference>
<keyword evidence="11" id="KW-1185">Reference proteome</keyword>
<feature type="binding site" description="in other chain" evidence="8">
    <location>
        <begin position="136"/>
        <end position="138"/>
    </location>
    <ligand>
        <name>FMN</name>
        <dbReference type="ChEBI" id="CHEBI:58210"/>
        <note>ligand shared between dimeric partners</note>
    </ligand>
</feature>
<dbReference type="OrthoDB" id="9804207at2"/>
<dbReference type="CDD" id="cd02135">
    <property type="entry name" value="YdjA-like"/>
    <property type="match status" value="1"/>
</dbReference>
<keyword evidence="2 7" id="KW-0285">Flavoprotein</keyword>
<keyword evidence="3 7" id="KW-0288">FMN</keyword>
<comment type="cofactor">
    <cofactor evidence="8">
        <name>FMN</name>
        <dbReference type="ChEBI" id="CHEBI:58210"/>
    </cofactor>
    <text evidence="8">Binds 1 FMN per subunit.</text>
</comment>
<dbReference type="Gene3D" id="3.40.109.10">
    <property type="entry name" value="NADH Oxidase"/>
    <property type="match status" value="1"/>
</dbReference>
<proteinExistence type="inferred from homology"/>
<gene>
    <name evidence="10" type="ORF">A7K91_02690</name>
</gene>
<dbReference type="Proteomes" id="UP000092024">
    <property type="component" value="Unassembled WGS sequence"/>
</dbReference>
<feature type="binding site" description="in other chain" evidence="8">
    <location>
        <begin position="16"/>
        <end position="18"/>
    </location>
    <ligand>
        <name>FMN</name>
        <dbReference type="ChEBI" id="CHEBI:58210"/>
        <note>ligand shared between dimeric partners</note>
    </ligand>
</feature>
<organism evidence="10 11">
    <name type="scientific">Paenibacillus oryzae</name>
    <dbReference type="NCBI Taxonomy" id="1844972"/>
    <lineage>
        <taxon>Bacteria</taxon>
        <taxon>Bacillati</taxon>
        <taxon>Bacillota</taxon>
        <taxon>Bacilli</taxon>
        <taxon>Bacillales</taxon>
        <taxon>Paenibacillaceae</taxon>
        <taxon>Paenibacillus</taxon>
    </lineage>
</organism>
<name>A0A1A5YUP8_9BACL</name>
<dbReference type="InterPro" id="IPR052530">
    <property type="entry name" value="NAD(P)H_nitroreductase"/>
</dbReference>
<keyword evidence="5 7" id="KW-0560">Oxidoreductase</keyword>
<dbReference type="InterPro" id="IPR029479">
    <property type="entry name" value="Nitroreductase"/>
</dbReference>
<dbReference type="RefSeq" id="WP_068678566.1">
    <property type="nucleotide sequence ID" value="NZ_LYPA01000019.1"/>
</dbReference>
<accession>A0A1A5YUP8</accession>
<dbReference type="PANTHER" id="PTHR43821">
    <property type="entry name" value="NAD(P)H NITROREDUCTASE YDJA-RELATED"/>
    <property type="match status" value="1"/>
</dbReference>
<feature type="domain" description="Nitroreductase" evidence="9">
    <location>
        <begin position="13"/>
        <end position="167"/>
    </location>
</feature>
<evidence type="ECO:0000259" key="9">
    <source>
        <dbReference type="Pfam" id="PF00881"/>
    </source>
</evidence>
<evidence type="ECO:0000256" key="8">
    <source>
        <dbReference type="PIRSR" id="PIRSR000232-1"/>
    </source>
</evidence>
<dbReference type="Pfam" id="PF00881">
    <property type="entry name" value="Nitroreductase"/>
    <property type="match status" value="1"/>
</dbReference>
<protein>
    <recommendedName>
        <fullName evidence="7">Putative NAD(P)H nitroreductase</fullName>
        <ecNumber evidence="7">1.-.-.-</ecNumber>
    </recommendedName>
</protein>
<dbReference type="PANTHER" id="PTHR43821:SF1">
    <property type="entry name" value="NAD(P)H NITROREDUCTASE YDJA-RELATED"/>
    <property type="match status" value="1"/>
</dbReference>
<evidence type="ECO:0000256" key="2">
    <source>
        <dbReference type="ARBA" id="ARBA00022630"/>
    </source>
</evidence>
<dbReference type="EMBL" id="LYPA01000019">
    <property type="protein sequence ID" value="OBR69303.1"/>
    <property type="molecule type" value="Genomic_DNA"/>
</dbReference>
<feature type="binding site" evidence="8">
    <location>
        <position position="45"/>
    </location>
    <ligand>
        <name>FMN</name>
        <dbReference type="ChEBI" id="CHEBI:58210"/>
        <note>ligand shared between dimeric partners</note>
    </ligand>
</feature>
<dbReference type="InterPro" id="IPR000415">
    <property type="entry name" value="Nitroreductase-like"/>
</dbReference>
<evidence type="ECO:0000256" key="7">
    <source>
        <dbReference type="PIRNR" id="PIRNR000232"/>
    </source>
</evidence>
<keyword evidence="6 7" id="KW-0520">NAD</keyword>
<dbReference type="GO" id="GO:0016491">
    <property type="term" value="F:oxidoreductase activity"/>
    <property type="evidence" value="ECO:0007669"/>
    <property type="project" value="UniProtKB-UniRule"/>
</dbReference>
<sequence length="202" mass="23255">MSSQSYETITRTIRERRTVNQFKPDPVPRSLMLELLESAGWAPFHSLREPWRYILFEGDGRKVFSDAVLSTYTEEKRKQLGERVANVYCHEVPLHLLVLIEEEPRPKEWEEALCAASTLIHNLQLLAWEQGIGLVWKTNDYNWDPRFRAAAGVKPGQKVVGTLHLGYFDPEKLRRPRPRTAVADLLTIIDSDSDGIRNSNSQ</sequence>
<comment type="similarity">
    <text evidence="1 7">Belongs to the nitroreductase family.</text>
</comment>
<keyword evidence="4 7" id="KW-0521">NADP</keyword>
<evidence type="ECO:0000256" key="4">
    <source>
        <dbReference type="ARBA" id="ARBA00022857"/>
    </source>
</evidence>
<comment type="caution">
    <text evidence="10">The sequence shown here is derived from an EMBL/GenBank/DDBJ whole genome shotgun (WGS) entry which is preliminary data.</text>
</comment>
<dbReference type="STRING" id="1844972.A7K91_02690"/>
<evidence type="ECO:0000256" key="5">
    <source>
        <dbReference type="ARBA" id="ARBA00023002"/>
    </source>
</evidence>
<evidence type="ECO:0000256" key="1">
    <source>
        <dbReference type="ARBA" id="ARBA00007118"/>
    </source>
</evidence>
<evidence type="ECO:0000313" key="10">
    <source>
        <dbReference type="EMBL" id="OBR69303.1"/>
    </source>
</evidence>
<dbReference type="PIRSF" id="PIRSF000232">
    <property type="entry name" value="YdjA"/>
    <property type="match status" value="1"/>
</dbReference>